<name>A0A9W7SJE4_9PEZI</name>
<comment type="caution">
    <text evidence="3">The sequence shown here is derived from an EMBL/GenBank/DDBJ whole genome shotgun (WGS) entry which is preliminary data.</text>
</comment>
<proteinExistence type="predicted"/>
<dbReference type="AlphaFoldDB" id="A0A9W7SJE4"/>
<dbReference type="Proteomes" id="UP001138500">
    <property type="component" value="Unassembled WGS sequence"/>
</dbReference>
<keyword evidence="2" id="KW-1133">Transmembrane helix</keyword>
<keyword evidence="4" id="KW-1185">Reference proteome</keyword>
<reference evidence="3 4" key="2">
    <citation type="journal article" date="2021" name="Curr. Genet.">
        <title>Genetic response to nitrogen starvation in the aggressive Eucalyptus foliar pathogen Teratosphaeria destructans.</title>
        <authorList>
            <person name="Havenga M."/>
            <person name="Wingfield B.D."/>
            <person name="Wingfield M.J."/>
            <person name="Dreyer L.L."/>
            <person name="Roets F."/>
            <person name="Aylward J."/>
        </authorList>
    </citation>
    <scope>NUCLEOTIDE SEQUENCE [LARGE SCALE GENOMIC DNA]</scope>
    <source>
        <strain evidence="3">CMW44962</strain>
    </source>
</reference>
<evidence type="ECO:0000313" key="4">
    <source>
        <dbReference type="Proteomes" id="UP001138500"/>
    </source>
</evidence>
<keyword evidence="2" id="KW-0472">Membrane</keyword>
<keyword evidence="2" id="KW-0812">Transmembrane</keyword>
<gene>
    <name evidence="3" type="ORF">Tdes44962_MAKER00960</name>
</gene>
<dbReference type="EMBL" id="RIBY02002422">
    <property type="protein sequence ID" value="KAH9815712.1"/>
    <property type="molecule type" value="Genomic_DNA"/>
</dbReference>
<sequence>MQSMVFIYIHVFALLCNALIHFILLFWMYQLAETRALLQHVQRIVTDACVREILCDQRRSQLGYQYGLHKARHSAEYPGAGEKRGGRFVGSDVGGEVR</sequence>
<accession>A0A9W7SJE4</accession>
<evidence type="ECO:0000256" key="1">
    <source>
        <dbReference type="SAM" id="MobiDB-lite"/>
    </source>
</evidence>
<organism evidence="3 4">
    <name type="scientific">Teratosphaeria destructans</name>
    <dbReference type="NCBI Taxonomy" id="418781"/>
    <lineage>
        <taxon>Eukaryota</taxon>
        <taxon>Fungi</taxon>
        <taxon>Dikarya</taxon>
        <taxon>Ascomycota</taxon>
        <taxon>Pezizomycotina</taxon>
        <taxon>Dothideomycetes</taxon>
        <taxon>Dothideomycetidae</taxon>
        <taxon>Mycosphaerellales</taxon>
        <taxon>Teratosphaeriaceae</taxon>
        <taxon>Teratosphaeria</taxon>
    </lineage>
</organism>
<evidence type="ECO:0000313" key="3">
    <source>
        <dbReference type="EMBL" id="KAH9815712.1"/>
    </source>
</evidence>
<protein>
    <submittedName>
        <fullName evidence="3">Uncharacterized protein</fullName>
    </submittedName>
</protein>
<feature type="transmembrane region" description="Helical" evidence="2">
    <location>
        <begin position="6"/>
        <end position="29"/>
    </location>
</feature>
<reference evidence="3 4" key="1">
    <citation type="journal article" date="2018" name="IMA Fungus">
        <title>IMA Genome-F 10: Nine draft genome sequences of Claviceps purpurea s.lat., including C. arundinis, C. humidiphila, and C. cf. spartinae, pseudomolecules for the pitch canker pathogen Fusarium circinatum, draft genome of Davidsoniella eucalypti, Grosmannia galeiformis, Quambalaria eucalypti, and Teratosphaeria destructans.</title>
        <authorList>
            <person name="Wingfield B.D."/>
            <person name="Liu M."/>
            <person name="Nguyen H.D."/>
            <person name="Lane F.A."/>
            <person name="Morgan S.W."/>
            <person name="De Vos L."/>
            <person name="Wilken P.M."/>
            <person name="Duong T.A."/>
            <person name="Aylward J."/>
            <person name="Coetzee M.P."/>
            <person name="Dadej K."/>
            <person name="De Beer Z.W."/>
            <person name="Findlay W."/>
            <person name="Havenga M."/>
            <person name="Kolarik M."/>
            <person name="Menzies J.G."/>
            <person name="Naidoo K."/>
            <person name="Pochopski O."/>
            <person name="Shoukouhi P."/>
            <person name="Santana Q.C."/>
            <person name="Seifert K.A."/>
            <person name="Soal N."/>
            <person name="Steenkamp E.T."/>
            <person name="Tatham C.T."/>
            <person name="van der Nest M.A."/>
            <person name="Wingfield M.J."/>
        </authorList>
    </citation>
    <scope>NUCLEOTIDE SEQUENCE [LARGE SCALE GENOMIC DNA]</scope>
    <source>
        <strain evidence="3">CMW44962</strain>
    </source>
</reference>
<evidence type="ECO:0000256" key="2">
    <source>
        <dbReference type="SAM" id="Phobius"/>
    </source>
</evidence>
<feature type="region of interest" description="Disordered" evidence="1">
    <location>
        <begin position="76"/>
        <end position="98"/>
    </location>
</feature>